<dbReference type="Gene3D" id="1.10.10.10">
    <property type="entry name" value="Winged helix-like DNA-binding domain superfamily/Winged helix DNA-binding domain"/>
    <property type="match status" value="1"/>
</dbReference>
<reference evidence="1 2" key="1">
    <citation type="submission" date="2019-01" db="EMBL/GenBank/DDBJ databases">
        <title>Draft genomes of a novel of Aminipila strains.</title>
        <authorList>
            <person name="Ma S."/>
        </authorList>
    </citation>
    <scope>NUCLEOTIDE SEQUENCE [LARGE SCALE GENOMIC DNA]</scope>
    <source>
        <strain evidence="2">JN-39</strain>
    </source>
</reference>
<dbReference type="PANTHER" id="PTHR33221:SF2">
    <property type="entry name" value="TRANSCRIPTIONAL REGULATOR"/>
    <property type="match status" value="1"/>
</dbReference>
<dbReference type="EMBL" id="CP035281">
    <property type="protein sequence ID" value="QAT44085.1"/>
    <property type="molecule type" value="Genomic_DNA"/>
</dbReference>
<dbReference type="PANTHER" id="PTHR33221">
    <property type="entry name" value="WINGED HELIX-TURN-HELIX TRANSCRIPTIONAL REGULATOR, RRF2 FAMILY"/>
    <property type="match status" value="1"/>
</dbReference>
<dbReference type="Proteomes" id="UP000287601">
    <property type="component" value="Chromosome"/>
</dbReference>
<dbReference type="KEGG" id="amij:EQM06_04410"/>
<sequence>MLITRETDYALRILRALADGEQLTSGEICQREVLPQTFVYKILKKLNRAGLVHITRGAEGGCKLSADLREVSLYDLMNIIEAKKPISSCMEEGYSCAWRQKSGSPCKVHGNLTKIQKILDEQLKSYSIYRILFEE</sequence>
<dbReference type="InterPro" id="IPR036388">
    <property type="entry name" value="WH-like_DNA-bd_sf"/>
</dbReference>
<name>A0A410PYX9_9FIRM</name>
<keyword evidence="2" id="KW-1185">Reference proteome</keyword>
<dbReference type="InterPro" id="IPR000944">
    <property type="entry name" value="Tscrpt_reg_Rrf2"/>
</dbReference>
<dbReference type="NCBIfam" id="TIGR00738">
    <property type="entry name" value="rrf2_super"/>
    <property type="match status" value="1"/>
</dbReference>
<evidence type="ECO:0000313" key="2">
    <source>
        <dbReference type="Proteomes" id="UP000287601"/>
    </source>
</evidence>
<dbReference type="GO" id="GO:0003700">
    <property type="term" value="F:DNA-binding transcription factor activity"/>
    <property type="evidence" value="ECO:0007669"/>
    <property type="project" value="TreeGrafter"/>
</dbReference>
<organism evidence="1 2">
    <name type="scientific">Aminipila luticellarii</name>
    <dbReference type="NCBI Taxonomy" id="2507160"/>
    <lineage>
        <taxon>Bacteria</taxon>
        <taxon>Bacillati</taxon>
        <taxon>Bacillota</taxon>
        <taxon>Clostridia</taxon>
        <taxon>Peptostreptococcales</taxon>
        <taxon>Anaerovoracaceae</taxon>
        <taxon>Aminipila</taxon>
    </lineage>
</organism>
<dbReference type="SUPFAM" id="SSF46785">
    <property type="entry name" value="Winged helix' DNA-binding domain"/>
    <property type="match status" value="1"/>
</dbReference>
<dbReference type="OrthoDB" id="9808360at2"/>
<dbReference type="Pfam" id="PF02082">
    <property type="entry name" value="Rrf2"/>
    <property type="match status" value="1"/>
</dbReference>
<gene>
    <name evidence="1" type="ORF">EQM06_04410</name>
</gene>
<proteinExistence type="predicted"/>
<dbReference type="InterPro" id="IPR036390">
    <property type="entry name" value="WH_DNA-bd_sf"/>
</dbReference>
<evidence type="ECO:0000313" key="1">
    <source>
        <dbReference type="EMBL" id="QAT44085.1"/>
    </source>
</evidence>
<dbReference type="PROSITE" id="PS51197">
    <property type="entry name" value="HTH_RRF2_2"/>
    <property type="match status" value="1"/>
</dbReference>
<dbReference type="AlphaFoldDB" id="A0A410PYX9"/>
<protein>
    <submittedName>
        <fullName evidence="1">Rrf2 family transcriptional regulator</fullName>
    </submittedName>
</protein>
<dbReference type="GO" id="GO:0005829">
    <property type="term" value="C:cytosol"/>
    <property type="evidence" value="ECO:0007669"/>
    <property type="project" value="TreeGrafter"/>
</dbReference>
<accession>A0A410PYX9</accession>